<dbReference type="Proteomes" id="UP000799439">
    <property type="component" value="Unassembled WGS sequence"/>
</dbReference>
<name>A0A9P4IVI6_9PEZI</name>
<feature type="binding site" description="axial binding residue" evidence="13">
    <location>
        <position position="457"/>
    </location>
    <ligand>
        <name>heme</name>
        <dbReference type="ChEBI" id="CHEBI:30413"/>
    </ligand>
    <ligandPart>
        <name>Fe</name>
        <dbReference type="ChEBI" id="CHEBI:18248"/>
    </ligandPart>
</feature>
<keyword evidence="10 13" id="KW-0408">Iron</keyword>
<feature type="transmembrane region" description="Helical" evidence="15">
    <location>
        <begin position="27"/>
        <end position="49"/>
    </location>
</feature>
<sequence length="530" mass="60180">MGWIPAIILDVDAIVKLLPAAQFALKWSLLLSITFGTTSILGVCIYRIWFHPLSKYPGPFMAKFTNARCAYLAWTGDLHLDMWRCHLKYGDYVRYDIHGFNKNVQKAYGYQAMIHRVPSTFSLLDKKEHAWKRRILSQGFSEAAIRSFEPHLITQINKFCSVICPGWKDDESGISVQTSTWSQPINMSTWCDYLFFDLITDVVFGASYNLLGAPENRYITKAIEKSNERISVLVHIPELIFQRLDKKLFPRAIVARNYFIKFIKQLVGDRLQAKDKTDVFSILLTAKDPETKKELNHYEIIAESTTMLVAGSDTSSTLMSAVFFYLSRHSDCLRKVQKEVRSRFASKDEIRLGPDLSSCRYLRACIDECLRISPPVGAALFRDVMMGGATIDGHFVPEGTTIGTGIYSLHHSEQFFPKPFEYIPDRWLSEDYTANPLSKKSSDTDAYVPFSMGPRGCLGKALALTEVMLAMATVCWSMDFKLTEGQEHVGAGHPKNVLGRQRGDEFQLFDHITSAKTGPMIQFRLRTTDD</sequence>
<comment type="cofactor">
    <cofactor evidence="1 13">
        <name>heme</name>
        <dbReference type="ChEBI" id="CHEBI:30413"/>
    </cofactor>
</comment>
<dbReference type="PANTHER" id="PTHR24305:SF237">
    <property type="entry name" value="CYTOCHROME P450 MONOOXYGENASE ATNE-RELATED"/>
    <property type="match status" value="1"/>
</dbReference>
<evidence type="ECO:0000256" key="15">
    <source>
        <dbReference type="SAM" id="Phobius"/>
    </source>
</evidence>
<keyword evidence="5 13" id="KW-0349">Heme</keyword>
<keyword evidence="9 14" id="KW-0560">Oxidoreductase</keyword>
<dbReference type="GO" id="GO:0004497">
    <property type="term" value="F:monooxygenase activity"/>
    <property type="evidence" value="ECO:0007669"/>
    <property type="project" value="UniProtKB-KW"/>
</dbReference>
<dbReference type="CDD" id="cd11061">
    <property type="entry name" value="CYP67-like"/>
    <property type="match status" value="1"/>
</dbReference>
<dbReference type="InterPro" id="IPR002401">
    <property type="entry name" value="Cyt_P450_E_grp-I"/>
</dbReference>
<dbReference type="Gene3D" id="1.10.630.10">
    <property type="entry name" value="Cytochrome P450"/>
    <property type="match status" value="1"/>
</dbReference>
<comment type="pathway">
    <text evidence="3">Mycotoxin biosynthesis.</text>
</comment>
<keyword evidence="17" id="KW-1185">Reference proteome</keyword>
<dbReference type="SUPFAM" id="SSF48264">
    <property type="entry name" value="Cytochrome P450"/>
    <property type="match status" value="1"/>
</dbReference>
<evidence type="ECO:0000256" key="11">
    <source>
        <dbReference type="ARBA" id="ARBA00023033"/>
    </source>
</evidence>
<accession>A0A9P4IVI6</accession>
<evidence type="ECO:0000256" key="10">
    <source>
        <dbReference type="ARBA" id="ARBA00023004"/>
    </source>
</evidence>
<dbReference type="InterPro" id="IPR017972">
    <property type="entry name" value="Cyt_P450_CS"/>
</dbReference>
<dbReference type="GO" id="GO:0020037">
    <property type="term" value="F:heme binding"/>
    <property type="evidence" value="ECO:0007669"/>
    <property type="project" value="InterPro"/>
</dbReference>
<comment type="subcellular location">
    <subcellularLocation>
        <location evidence="2">Membrane</location>
    </subcellularLocation>
</comment>
<dbReference type="GO" id="GO:0016020">
    <property type="term" value="C:membrane"/>
    <property type="evidence" value="ECO:0007669"/>
    <property type="project" value="UniProtKB-SubCell"/>
</dbReference>
<dbReference type="PROSITE" id="PS00086">
    <property type="entry name" value="CYTOCHROME_P450"/>
    <property type="match status" value="1"/>
</dbReference>
<evidence type="ECO:0000256" key="14">
    <source>
        <dbReference type="RuleBase" id="RU000461"/>
    </source>
</evidence>
<protein>
    <submittedName>
        <fullName evidence="16">Cytochrome P450</fullName>
    </submittedName>
</protein>
<evidence type="ECO:0000256" key="8">
    <source>
        <dbReference type="ARBA" id="ARBA00022989"/>
    </source>
</evidence>
<evidence type="ECO:0000256" key="3">
    <source>
        <dbReference type="ARBA" id="ARBA00004685"/>
    </source>
</evidence>
<evidence type="ECO:0000256" key="2">
    <source>
        <dbReference type="ARBA" id="ARBA00004370"/>
    </source>
</evidence>
<dbReference type="PRINTS" id="PR00463">
    <property type="entry name" value="EP450I"/>
</dbReference>
<dbReference type="GO" id="GO:1902181">
    <property type="term" value="P:verruculogen biosynthetic process"/>
    <property type="evidence" value="ECO:0007669"/>
    <property type="project" value="UniProtKB-ARBA"/>
</dbReference>
<dbReference type="OrthoDB" id="1470350at2759"/>
<evidence type="ECO:0000256" key="13">
    <source>
        <dbReference type="PIRSR" id="PIRSR602401-1"/>
    </source>
</evidence>
<dbReference type="GO" id="GO:0016705">
    <property type="term" value="F:oxidoreductase activity, acting on paired donors, with incorporation or reduction of molecular oxygen"/>
    <property type="evidence" value="ECO:0007669"/>
    <property type="project" value="InterPro"/>
</dbReference>
<keyword evidence="11 14" id="KW-0503">Monooxygenase</keyword>
<reference evidence="16" key="1">
    <citation type="journal article" date="2020" name="Stud. Mycol.">
        <title>101 Dothideomycetes genomes: a test case for predicting lifestyles and emergence of pathogens.</title>
        <authorList>
            <person name="Haridas S."/>
            <person name="Albert R."/>
            <person name="Binder M."/>
            <person name="Bloem J."/>
            <person name="Labutti K."/>
            <person name="Salamov A."/>
            <person name="Andreopoulos B."/>
            <person name="Baker S."/>
            <person name="Barry K."/>
            <person name="Bills G."/>
            <person name="Bluhm B."/>
            <person name="Cannon C."/>
            <person name="Castanera R."/>
            <person name="Culley D."/>
            <person name="Daum C."/>
            <person name="Ezra D."/>
            <person name="Gonzalez J."/>
            <person name="Henrissat B."/>
            <person name="Kuo A."/>
            <person name="Liang C."/>
            <person name="Lipzen A."/>
            <person name="Lutzoni F."/>
            <person name="Magnuson J."/>
            <person name="Mondo S."/>
            <person name="Nolan M."/>
            <person name="Ohm R."/>
            <person name="Pangilinan J."/>
            <person name="Park H.-J."/>
            <person name="Ramirez L."/>
            <person name="Alfaro M."/>
            <person name="Sun H."/>
            <person name="Tritt A."/>
            <person name="Yoshinaga Y."/>
            <person name="Zwiers L.-H."/>
            <person name="Turgeon B."/>
            <person name="Goodwin S."/>
            <person name="Spatafora J."/>
            <person name="Crous P."/>
            <person name="Grigoriev I."/>
        </authorList>
    </citation>
    <scope>NUCLEOTIDE SEQUENCE</scope>
    <source>
        <strain evidence="16">CBS 260.36</strain>
    </source>
</reference>
<evidence type="ECO:0000256" key="1">
    <source>
        <dbReference type="ARBA" id="ARBA00001971"/>
    </source>
</evidence>
<keyword evidence="6 15" id="KW-0812">Transmembrane</keyword>
<dbReference type="AlphaFoldDB" id="A0A9P4IVI6"/>
<evidence type="ECO:0000256" key="6">
    <source>
        <dbReference type="ARBA" id="ARBA00022692"/>
    </source>
</evidence>
<evidence type="ECO:0000313" key="16">
    <source>
        <dbReference type="EMBL" id="KAF2149255.1"/>
    </source>
</evidence>
<keyword evidence="7 13" id="KW-0479">Metal-binding</keyword>
<keyword evidence="8 15" id="KW-1133">Transmembrane helix</keyword>
<dbReference type="Pfam" id="PF00067">
    <property type="entry name" value="p450"/>
    <property type="match status" value="1"/>
</dbReference>
<dbReference type="EMBL" id="ML996091">
    <property type="protein sequence ID" value="KAF2149255.1"/>
    <property type="molecule type" value="Genomic_DNA"/>
</dbReference>
<evidence type="ECO:0000256" key="5">
    <source>
        <dbReference type="ARBA" id="ARBA00022617"/>
    </source>
</evidence>
<dbReference type="InterPro" id="IPR001128">
    <property type="entry name" value="Cyt_P450"/>
</dbReference>
<comment type="similarity">
    <text evidence="4 14">Belongs to the cytochrome P450 family.</text>
</comment>
<evidence type="ECO:0000256" key="7">
    <source>
        <dbReference type="ARBA" id="ARBA00022723"/>
    </source>
</evidence>
<evidence type="ECO:0000256" key="12">
    <source>
        <dbReference type="ARBA" id="ARBA00023136"/>
    </source>
</evidence>
<dbReference type="GO" id="GO:0005506">
    <property type="term" value="F:iron ion binding"/>
    <property type="evidence" value="ECO:0007669"/>
    <property type="project" value="InterPro"/>
</dbReference>
<evidence type="ECO:0000256" key="9">
    <source>
        <dbReference type="ARBA" id="ARBA00023002"/>
    </source>
</evidence>
<dbReference type="PANTHER" id="PTHR24305">
    <property type="entry name" value="CYTOCHROME P450"/>
    <property type="match status" value="1"/>
</dbReference>
<dbReference type="FunFam" id="1.10.630.10:FF:000063">
    <property type="entry name" value="Cytochrome P450 monooxygenase"/>
    <property type="match status" value="1"/>
</dbReference>
<dbReference type="PRINTS" id="PR00385">
    <property type="entry name" value="P450"/>
</dbReference>
<dbReference type="InterPro" id="IPR050121">
    <property type="entry name" value="Cytochrome_P450_monoxygenase"/>
</dbReference>
<keyword evidence="12 15" id="KW-0472">Membrane</keyword>
<evidence type="ECO:0000256" key="4">
    <source>
        <dbReference type="ARBA" id="ARBA00010617"/>
    </source>
</evidence>
<gene>
    <name evidence="16" type="ORF">K461DRAFT_329336</name>
</gene>
<dbReference type="InterPro" id="IPR036396">
    <property type="entry name" value="Cyt_P450_sf"/>
</dbReference>
<evidence type="ECO:0000313" key="17">
    <source>
        <dbReference type="Proteomes" id="UP000799439"/>
    </source>
</evidence>
<organism evidence="16 17">
    <name type="scientific">Myriangium duriaei CBS 260.36</name>
    <dbReference type="NCBI Taxonomy" id="1168546"/>
    <lineage>
        <taxon>Eukaryota</taxon>
        <taxon>Fungi</taxon>
        <taxon>Dikarya</taxon>
        <taxon>Ascomycota</taxon>
        <taxon>Pezizomycotina</taxon>
        <taxon>Dothideomycetes</taxon>
        <taxon>Dothideomycetidae</taxon>
        <taxon>Myriangiales</taxon>
        <taxon>Myriangiaceae</taxon>
        <taxon>Myriangium</taxon>
    </lineage>
</organism>
<proteinExistence type="inferred from homology"/>
<comment type="caution">
    <text evidence="16">The sequence shown here is derived from an EMBL/GenBank/DDBJ whole genome shotgun (WGS) entry which is preliminary data.</text>
</comment>